<accession>A0A7J6GEQ3</accession>
<comment type="caution">
    <text evidence="2">The sequence shown here is derived from an EMBL/GenBank/DDBJ whole genome shotgun (WGS) entry which is preliminary data.</text>
</comment>
<evidence type="ECO:0000256" key="1">
    <source>
        <dbReference type="ARBA" id="ARBA00009861"/>
    </source>
</evidence>
<dbReference type="GO" id="GO:0016747">
    <property type="term" value="F:acyltransferase activity, transferring groups other than amino-acyl groups"/>
    <property type="evidence" value="ECO:0007669"/>
    <property type="project" value="TreeGrafter"/>
</dbReference>
<dbReference type="Pfam" id="PF02458">
    <property type="entry name" value="Transferase"/>
    <property type="match status" value="2"/>
</dbReference>
<dbReference type="PANTHER" id="PTHR31642:SF266">
    <property type="entry name" value="HXXXD-TYPE ACYL-TRANSFERASE FAMILY PROTEIN"/>
    <property type="match status" value="1"/>
</dbReference>
<proteinExistence type="inferred from homology"/>
<dbReference type="Gene3D" id="3.30.559.10">
    <property type="entry name" value="Chloramphenicol acetyltransferase-like domain"/>
    <property type="match status" value="4"/>
</dbReference>
<dbReference type="PANTHER" id="PTHR31642">
    <property type="entry name" value="TRICHOTHECENE 3-O-ACETYLTRANSFERASE"/>
    <property type="match status" value="1"/>
</dbReference>
<gene>
    <name evidence="2" type="ORF">G4B88_029796</name>
</gene>
<sequence>MKKKRTKRAKLKTNLKVSKMGLGDKDKSLFQVKIMKKEVVVPLGVSSLIQKHWLPVSNLDLLIPSQLKFVAIQCYKNPVSDSGPQASTNAAESFISSLKRGLAQVLVPFYPLAGEVVRNSLGEPEICCNNRGVEFIEAYADIELENLNIHNLDENFVVGKLVPDNNHDILVVQSTTLKCGSVIVVTLFDHRISDGYSASMFLVSWAEFVRSKPLTYNNPPSFRRSLLNPSRNFGSIDTSVYDKYVTVVTTPENTSRPRNNDNPINRLYYIKAEHINNLQTLACKNNNNNNITKIESFSAFLWKLIAKSSTSTDVEKQCKVGIVVDGRKLLGRGDGKEDHNAMSNFFGNVISIPDWGKRICDLNKEPLNEVARDVHKSLKGVVMKEHFSGLIDWVEAIRPKSGMFRLSSYKIDDGPSIMVSSGLRFSTGVVDFGWGRPILGTFHFPMGMRKLTKGSYVYPALSPIGNGDWVVYMHLFKSQLEFIDKEASNFFKPLTFDYLRSIMDQLPYLQKDDISIKMSNLDLLIPSQLKFVAIQCYKNPVSDSGPQASTNAAESFISSLKRGLAQVLVPFYPLAGEVVRNSLGEPEICCNNRGVEFIEAYADIELENLNIHNLDENFVVGKLVPDNNHDILVVQSTTLKCGSVIVVTLFDHRISDGYSASMFLVSWAEFVRSKPLTYNNPPSFRRSLLNPSRNFGSIDTSVYDKYVTVVTTPENTSRPRNNDNPINRLYYIKAEHINNLQTLACKNNNNNNITKIESFSAFLWKLIAKSSTSTDVEKQCKVGIVVDGRKLLGRGDGKEDHNAMSNFFGNVISIPDWGKRICDLNKEPLNEVARDVHKSLKGVVMKEHFSGLIDWVEAIRPKSGMFRLSSYKIDDGPSIMVSSGLRFSTGVVDFGWGRPILGTFHFPMGMRKLTKGSYVYPALSPIGNGDWVVYMHLFKSQLEFIDKEASNFFKPLTFDYLRSIMDQLPYLQKDDISIKSKI</sequence>
<evidence type="ECO:0000313" key="2">
    <source>
        <dbReference type="EMBL" id="KAF4381441.1"/>
    </source>
</evidence>
<keyword evidence="3" id="KW-1185">Reference proteome</keyword>
<dbReference type="InterPro" id="IPR023213">
    <property type="entry name" value="CAT-like_dom_sf"/>
</dbReference>
<evidence type="ECO:0000313" key="3">
    <source>
        <dbReference type="Proteomes" id="UP000583929"/>
    </source>
</evidence>
<dbReference type="EMBL" id="JAATIQ010000109">
    <property type="protein sequence ID" value="KAF4381441.1"/>
    <property type="molecule type" value="Genomic_DNA"/>
</dbReference>
<protein>
    <submittedName>
        <fullName evidence="2">Uncharacterized protein</fullName>
    </submittedName>
</protein>
<dbReference type="Proteomes" id="UP000583929">
    <property type="component" value="Unassembled WGS sequence"/>
</dbReference>
<name>A0A7J6GEQ3_CANSA</name>
<comment type="similarity">
    <text evidence="1">Belongs to the plant acyltransferase family.</text>
</comment>
<dbReference type="InterPro" id="IPR050317">
    <property type="entry name" value="Plant_Fungal_Acyltransferase"/>
</dbReference>
<dbReference type="AlphaFoldDB" id="A0A7J6GEQ3"/>
<reference evidence="2 3" key="1">
    <citation type="journal article" date="2020" name="bioRxiv">
        <title>Sequence and annotation of 42 cannabis genomes reveals extensive copy number variation in cannabinoid synthesis and pathogen resistance genes.</title>
        <authorList>
            <person name="Mckernan K.J."/>
            <person name="Helbert Y."/>
            <person name="Kane L.T."/>
            <person name="Ebling H."/>
            <person name="Zhang L."/>
            <person name="Liu B."/>
            <person name="Eaton Z."/>
            <person name="Mclaughlin S."/>
            <person name="Kingan S."/>
            <person name="Baybayan P."/>
            <person name="Concepcion G."/>
            <person name="Jordan M."/>
            <person name="Riva A."/>
            <person name="Barbazuk W."/>
            <person name="Harkins T."/>
        </authorList>
    </citation>
    <scope>NUCLEOTIDE SEQUENCE [LARGE SCALE GENOMIC DNA]</scope>
    <source>
        <strain evidence="3">cv. Jamaican Lion 4</strain>
        <tissue evidence="2">Leaf</tissue>
    </source>
</reference>
<organism evidence="2 3">
    <name type="scientific">Cannabis sativa</name>
    <name type="common">Hemp</name>
    <name type="synonym">Marijuana</name>
    <dbReference type="NCBI Taxonomy" id="3483"/>
    <lineage>
        <taxon>Eukaryota</taxon>
        <taxon>Viridiplantae</taxon>
        <taxon>Streptophyta</taxon>
        <taxon>Embryophyta</taxon>
        <taxon>Tracheophyta</taxon>
        <taxon>Spermatophyta</taxon>
        <taxon>Magnoliopsida</taxon>
        <taxon>eudicotyledons</taxon>
        <taxon>Gunneridae</taxon>
        <taxon>Pentapetalae</taxon>
        <taxon>rosids</taxon>
        <taxon>fabids</taxon>
        <taxon>Rosales</taxon>
        <taxon>Cannabaceae</taxon>
        <taxon>Cannabis</taxon>
    </lineage>
</organism>